<evidence type="ECO:0000313" key="2">
    <source>
        <dbReference type="EMBL" id="KAK7467423.1"/>
    </source>
</evidence>
<feature type="region of interest" description="Disordered" evidence="1">
    <location>
        <begin position="559"/>
        <end position="645"/>
    </location>
</feature>
<sequence>MQNPRTWLHEYTTTDHDTRSFRRNRLGILAGWKEMPEVYRVLDFTLPQKCPYKGRVVEFKEDRLDDWADNPTRVELYSRNSAQIPFFPGKQMYSSTIPLLLRIDGSKGKFDPTMNPLYFDPDHPYYPFIRRSDNCSLNPTFPEEVPPFLVWRSTRFPEQESGSIQSEYLRILRERIFLLQRRVPTISLSEGAHSWPGFLSSQPSKPTSIPWNGNFLFDDFVDKLSELQQWTKKLAAWVHMGELLMESYLNPSSSVTEGSLQPADDSFIGVWINGMEESQVAWLASVGRIPLFVSHKIEGSKDSPEANKALGTNNPFGFTDWLDNTVLQEWDRLTSSQRCNVVSDCSSDFSSQLYWPSVESAIRNWNSSSLANDFNYPGQDLRKLPSEEVIEGQDRFGPKPWTSRELAPERVNWITPPEVQNVKQEGKWEDFEEITDLETSRQVLRRIGKKAKKGLDDELCLYYDRIRKRRLHLEEKLRIPPGICHDIGVFGLPGPCLPYFTDHNLKFRTSASDWVYLQEKPNANDPNRRASTPPLSSLPLIEIQFSLTNEPIASEINPQNEAMPIDPVEVPLGSDPFQLGTTPSDPSEALPVNDALHRETTLSNQDVTMEEADTSSSQEGLKRKRSPSPDSEEEEEEEEEEVKFPGEDLVIQPVPFLLEWSGRFNYYKAEAPTSILRLEKLDWTLDEFRQFLAKIVDLANSRDVERLKVTRIIRWTGNNKVEFWIKAWNRHQAGWFMQICEGLRMYFVNQSWIKISLLRLDEWRDQNRIHSSNCWEVPTPMDPRKEDEWRRENPLLISRLNIPLDERLSETGPASTSSSQSTDPRPTSENKGQLKRRTRRAGAKTKWIQEQYGPFPVNDPELDFDNWDWIEWIESVWKDNGLKV</sequence>
<reference evidence="2 3" key="1">
    <citation type="submission" date="2024-01" db="EMBL/GenBank/DDBJ databases">
        <title>A draft genome for the cacao thread blight pathogen Marasmiellus scandens.</title>
        <authorList>
            <person name="Baruah I.K."/>
            <person name="Leung J."/>
            <person name="Bukari Y."/>
            <person name="Amoako-Attah I."/>
            <person name="Meinhardt L.W."/>
            <person name="Bailey B.A."/>
            <person name="Cohen S.P."/>
        </authorList>
    </citation>
    <scope>NUCLEOTIDE SEQUENCE [LARGE SCALE GENOMIC DNA]</scope>
    <source>
        <strain evidence="2 3">GH-19</strain>
    </source>
</reference>
<feature type="compositionally biased region" description="Polar residues" evidence="1">
    <location>
        <begin position="812"/>
        <end position="831"/>
    </location>
</feature>
<feature type="region of interest" description="Disordered" evidence="1">
    <location>
        <begin position="808"/>
        <end position="845"/>
    </location>
</feature>
<protein>
    <submittedName>
        <fullName evidence="2">Uncharacterized protein</fullName>
    </submittedName>
</protein>
<keyword evidence="3" id="KW-1185">Reference proteome</keyword>
<comment type="caution">
    <text evidence="2">The sequence shown here is derived from an EMBL/GenBank/DDBJ whole genome shotgun (WGS) entry which is preliminary data.</text>
</comment>
<organism evidence="2 3">
    <name type="scientific">Marasmiellus scandens</name>
    <dbReference type="NCBI Taxonomy" id="2682957"/>
    <lineage>
        <taxon>Eukaryota</taxon>
        <taxon>Fungi</taxon>
        <taxon>Dikarya</taxon>
        <taxon>Basidiomycota</taxon>
        <taxon>Agaricomycotina</taxon>
        <taxon>Agaricomycetes</taxon>
        <taxon>Agaricomycetidae</taxon>
        <taxon>Agaricales</taxon>
        <taxon>Marasmiineae</taxon>
        <taxon>Omphalotaceae</taxon>
        <taxon>Marasmiellus</taxon>
    </lineage>
</organism>
<dbReference type="Proteomes" id="UP001498398">
    <property type="component" value="Unassembled WGS sequence"/>
</dbReference>
<feature type="compositionally biased region" description="Basic residues" evidence="1">
    <location>
        <begin position="833"/>
        <end position="843"/>
    </location>
</feature>
<accession>A0ABR1JW47</accession>
<evidence type="ECO:0000256" key="1">
    <source>
        <dbReference type="SAM" id="MobiDB-lite"/>
    </source>
</evidence>
<name>A0ABR1JW47_9AGAR</name>
<feature type="compositionally biased region" description="Acidic residues" evidence="1">
    <location>
        <begin position="630"/>
        <end position="641"/>
    </location>
</feature>
<evidence type="ECO:0000313" key="3">
    <source>
        <dbReference type="Proteomes" id="UP001498398"/>
    </source>
</evidence>
<dbReference type="EMBL" id="JBANRG010000004">
    <property type="protein sequence ID" value="KAK7467423.1"/>
    <property type="molecule type" value="Genomic_DNA"/>
</dbReference>
<gene>
    <name evidence="2" type="ORF">VKT23_004477</name>
</gene>
<proteinExistence type="predicted"/>